<feature type="transmembrane region" description="Helical" evidence="1">
    <location>
        <begin position="257"/>
        <end position="277"/>
    </location>
</feature>
<dbReference type="Proteomes" id="UP000023152">
    <property type="component" value="Unassembled WGS sequence"/>
</dbReference>
<keyword evidence="3" id="KW-1185">Reference proteome</keyword>
<keyword evidence="1" id="KW-0472">Membrane</keyword>
<dbReference type="AlphaFoldDB" id="X6M9P6"/>
<keyword evidence="1" id="KW-0812">Transmembrane</keyword>
<protein>
    <submittedName>
        <fullName evidence="2">Uncharacterized protein</fullName>
    </submittedName>
</protein>
<feature type="transmembrane region" description="Helical" evidence="1">
    <location>
        <begin position="6"/>
        <end position="30"/>
    </location>
</feature>
<gene>
    <name evidence="2" type="ORF">RFI_27026</name>
</gene>
<accession>X6M9P6</accession>
<reference evidence="2 3" key="1">
    <citation type="journal article" date="2013" name="Curr. Biol.">
        <title>The Genome of the Foraminiferan Reticulomyxa filosa.</title>
        <authorList>
            <person name="Glockner G."/>
            <person name="Hulsmann N."/>
            <person name="Schleicher M."/>
            <person name="Noegel A.A."/>
            <person name="Eichinger L."/>
            <person name="Gallinger C."/>
            <person name="Pawlowski J."/>
            <person name="Sierra R."/>
            <person name="Euteneuer U."/>
            <person name="Pillet L."/>
            <person name="Moustafa A."/>
            <person name="Platzer M."/>
            <person name="Groth M."/>
            <person name="Szafranski K."/>
            <person name="Schliwa M."/>
        </authorList>
    </citation>
    <scope>NUCLEOTIDE SEQUENCE [LARGE SCALE GENOMIC DNA]</scope>
</reference>
<dbReference type="EMBL" id="ASPP01023513">
    <property type="protein sequence ID" value="ETO10356.1"/>
    <property type="molecule type" value="Genomic_DNA"/>
</dbReference>
<keyword evidence="1" id="KW-1133">Transmembrane helix</keyword>
<sequence length="325" mass="37547">MSSGNIILTIFSGLCWLFVCSMLIFVLRHFCCSAEPKTLEMYKVLIISCLFISTILTTVDFLFWIISWCALDDPSFEASLENTIWAFSRIMYTSIWIDRLRSVFEMSAFKYSFKIYTATYSIVGCLFCFYLVDIFLLVQSSNHKFSRVYIPFNISLLIMDVLVGLLLVYLFVNALLAVVVARAVTEEKQRNIKSPTNLSSMINCIGIFDDKDYEILNTATRMTVVAIIALISNEIWFLIWLFRYTLHDKIFTFLDNIWGITAVIDTFCVVCSLKIGLKAYKSVFGYANEENQYKPKYCFCHKIHSLCIKYFITSTVKKIELGDVH</sequence>
<feature type="transmembrane region" description="Helical" evidence="1">
    <location>
        <begin position="224"/>
        <end position="245"/>
    </location>
</feature>
<feature type="transmembrane region" description="Helical" evidence="1">
    <location>
        <begin position="158"/>
        <end position="184"/>
    </location>
</feature>
<evidence type="ECO:0000313" key="2">
    <source>
        <dbReference type="EMBL" id="ETO10356.1"/>
    </source>
</evidence>
<evidence type="ECO:0000313" key="3">
    <source>
        <dbReference type="Proteomes" id="UP000023152"/>
    </source>
</evidence>
<comment type="caution">
    <text evidence="2">The sequence shown here is derived from an EMBL/GenBank/DDBJ whole genome shotgun (WGS) entry which is preliminary data.</text>
</comment>
<proteinExistence type="predicted"/>
<feature type="transmembrane region" description="Helical" evidence="1">
    <location>
        <begin position="42"/>
        <end position="66"/>
    </location>
</feature>
<evidence type="ECO:0000256" key="1">
    <source>
        <dbReference type="SAM" id="Phobius"/>
    </source>
</evidence>
<feature type="transmembrane region" description="Helical" evidence="1">
    <location>
        <begin position="118"/>
        <end position="138"/>
    </location>
</feature>
<name>X6M9P6_RETFI</name>
<organism evidence="2 3">
    <name type="scientific">Reticulomyxa filosa</name>
    <dbReference type="NCBI Taxonomy" id="46433"/>
    <lineage>
        <taxon>Eukaryota</taxon>
        <taxon>Sar</taxon>
        <taxon>Rhizaria</taxon>
        <taxon>Retaria</taxon>
        <taxon>Foraminifera</taxon>
        <taxon>Monothalamids</taxon>
        <taxon>Reticulomyxidae</taxon>
        <taxon>Reticulomyxa</taxon>
    </lineage>
</organism>